<dbReference type="InterPro" id="IPR036388">
    <property type="entry name" value="WH-like_DNA-bd_sf"/>
</dbReference>
<feature type="domain" description="Smf/DprA SLOG" evidence="2">
    <location>
        <begin position="15"/>
        <end position="219"/>
    </location>
</feature>
<gene>
    <name evidence="4" type="primary">dprA</name>
    <name evidence="4" type="ORF">COS21_01075</name>
</gene>
<evidence type="ECO:0000256" key="1">
    <source>
        <dbReference type="ARBA" id="ARBA00006525"/>
    </source>
</evidence>
<dbReference type="Proteomes" id="UP000229030">
    <property type="component" value="Unassembled WGS sequence"/>
</dbReference>
<evidence type="ECO:0000313" key="4">
    <source>
        <dbReference type="EMBL" id="PIV47231.1"/>
    </source>
</evidence>
<dbReference type="GO" id="GO:0009294">
    <property type="term" value="P:DNA-mediated transformation"/>
    <property type="evidence" value="ECO:0007669"/>
    <property type="project" value="InterPro"/>
</dbReference>
<dbReference type="SUPFAM" id="SSF102405">
    <property type="entry name" value="MCP/YpsA-like"/>
    <property type="match status" value="1"/>
</dbReference>
<accession>A0A2M7DEG7</accession>
<dbReference type="Pfam" id="PF02481">
    <property type="entry name" value="DNA_processg_A"/>
    <property type="match status" value="1"/>
</dbReference>
<comment type="caution">
    <text evidence="4">The sequence shown here is derived from an EMBL/GenBank/DDBJ whole genome shotgun (WGS) entry which is preliminary data.</text>
</comment>
<comment type="similarity">
    <text evidence="1">Belongs to the DprA/Smf family.</text>
</comment>
<dbReference type="Gene3D" id="1.10.10.10">
    <property type="entry name" value="Winged helix-like DNA-binding domain superfamily/Winged helix DNA-binding domain"/>
    <property type="match status" value="1"/>
</dbReference>
<dbReference type="Gene3D" id="3.40.50.450">
    <property type="match status" value="1"/>
</dbReference>
<evidence type="ECO:0000259" key="2">
    <source>
        <dbReference type="Pfam" id="PF02481"/>
    </source>
</evidence>
<evidence type="ECO:0000259" key="3">
    <source>
        <dbReference type="Pfam" id="PF17782"/>
    </source>
</evidence>
<organism evidence="4 5">
    <name type="scientific">bacterium (Candidatus Gribaldobacteria) CG02_land_8_20_14_3_00_41_15</name>
    <dbReference type="NCBI Taxonomy" id="2014270"/>
    <lineage>
        <taxon>Bacteria</taxon>
        <taxon>Candidatus Gribaldobacteria</taxon>
    </lineage>
</organism>
<feature type="domain" description="DprA winged helix" evidence="3">
    <location>
        <begin position="237"/>
        <end position="288"/>
    </location>
</feature>
<dbReference type="AlphaFoldDB" id="A0A2M7DEG7"/>
<reference evidence="5" key="1">
    <citation type="submission" date="2017-09" db="EMBL/GenBank/DDBJ databases">
        <title>Depth-based differentiation of microbial function through sediment-hosted aquifers and enrichment of novel symbionts in the deep terrestrial subsurface.</title>
        <authorList>
            <person name="Probst A.J."/>
            <person name="Ladd B."/>
            <person name="Jarett J.K."/>
            <person name="Geller-Mcgrath D.E."/>
            <person name="Sieber C.M.K."/>
            <person name="Emerson J.B."/>
            <person name="Anantharaman K."/>
            <person name="Thomas B.C."/>
            <person name="Malmstrom R."/>
            <person name="Stieglmeier M."/>
            <person name="Klingl A."/>
            <person name="Woyke T."/>
            <person name="Ryan C.M."/>
            <person name="Banfield J.F."/>
        </authorList>
    </citation>
    <scope>NUCLEOTIDE SEQUENCE [LARGE SCALE GENOMIC DNA]</scope>
</reference>
<dbReference type="EMBL" id="PETV01000034">
    <property type="protein sequence ID" value="PIV47231.1"/>
    <property type="molecule type" value="Genomic_DNA"/>
</dbReference>
<dbReference type="InterPro" id="IPR041614">
    <property type="entry name" value="DprA_WH"/>
</dbReference>
<name>A0A2M7DEG7_9BACT</name>
<sequence length="294" mass="31806">MLYLENWPIQKIENTDQYPASLKQISNQPKALYFRGNFLTDNEKCLAIVGTRLASDYGKEMAFTLARDLSRAGLTIVSGLAKGIDSWAHQGAVEANCPTIAVLGTGLDEASFYPRENLKLAKTILEKNGCLISEYPPNTEATRFTFPQRNRIISGLSLAVVVVEAKTKSGALLTADWAKQQKRKIMAVPGPTTSANSRGCHWLIKQGALLVENASDILTGLGLSANTLPDILAYQGQNEQERQIIIALKNGAMSIDEIIETTGLASSAVSTALCSMEIEGQVKNLGGNTYALTR</sequence>
<evidence type="ECO:0000313" key="5">
    <source>
        <dbReference type="Proteomes" id="UP000229030"/>
    </source>
</evidence>
<dbReference type="PANTHER" id="PTHR43022">
    <property type="entry name" value="PROTEIN SMF"/>
    <property type="match status" value="1"/>
</dbReference>
<dbReference type="Pfam" id="PF17782">
    <property type="entry name" value="WHD_DprA"/>
    <property type="match status" value="1"/>
</dbReference>
<dbReference type="InterPro" id="IPR057666">
    <property type="entry name" value="DrpA_SLOG"/>
</dbReference>
<protein>
    <submittedName>
        <fullName evidence="4">DNA-protecting protein DprA</fullName>
    </submittedName>
</protein>
<dbReference type="PANTHER" id="PTHR43022:SF1">
    <property type="entry name" value="PROTEIN SMF"/>
    <property type="match status" value="1"/>
</dbReference>
<dbReference type="InterPro" id="IPR003488">
    <property type="entry name" value="DprA"/>
</dbReference>
<dbReference type="NCBIfam" id="TIGR00732">
    <property type="entry name" value="dprA"/>
    <property type="match status" value="1"/>
</dbReference>
<proteinExistence type="inferred from homology"/>